<name>D7CD29_STRBB</name>
<evidence type="ECO:0008006" key="4">
    <source>
        <dbReference type="Google" id="ProtNLM"/>
    </source>
</evidence>
<evidence type="ECO:0000256" key="1">
    <source>
        <dbReference type="SAM" id="MobiDB-lite"/>
    </source>
</evidence>
<sequence length="719" mass="78105">MLTYHQVMTADLSYLETAAGQWKEAAKQFSEAQKVYRRDVQSVGTDGSWHGQANFVAKDTMDVTDGQFTAAQKEAKAVASLLTDAHHQFVELRGKVKSAVADAVKAGMKVSDAGIASYDFSKASETEANAARHDPDLHRIEQSWTEHIAAAVKAVDDADQGVKLALKAAVQDPNPIDGVVNGFNGEAEGDIEKVEAKEAQELATKLNSGDKLSGKEMAEFQRLFRDNEHDKAFSQTFLAGMGPKGVIELNNKFHSLGKGDDKKDFTALQEGVATSIATATKSPSDPFYKKWREGLRKVGDENFDKKLNPLTGYQSFADLMTHGKNYGKQFLTDVADDIIAVEQKDDFGTGRWKQLNAGHRDYTGDPLDTLLGIMGKQPDVATSYLDPGADGGNERLKYLLQDRDWPVWETATGYGSASQDDPANRLGLGAALEAAATGNVPGTEHPLGGHTEAEARVMHDTIKLLNKDWKGDEMPSNLRSSLGHMLMDYTADTHEILSRTNENYKVNADGDGVWKDDGTVRMAVSPEELSRIMRGVSEDPAAYAGMYTAERQYAAQTLAGTDFKHPNDRTAAINAASSAFGFYDGVSSDIAFDKRDKAVQWASDVRTAAFTIPAVAFNFVPSSPAAVPVLGNVVQSILYVGMYEWGKDQVAQASHSAMLDNMKTFDVGQRQVDALVVGWSKEHGEDADSGLTRTLVGSGQERHDSARREALQALGRPGF</sequence>
<gene>
    <name evidence="2" type="ordered locus">SBI_07756</name>
</gene>
<dbReference type="KEGG" id="sbh:SBI_07756"/>
<evidence type="ECO:0000313" key="2">
    <source>
        <dbReference type="EMBL" id="ADI10876.1"/>
    </source>
</evidence>
<protein>
    <recommendedName>
        <fullName evidence="4">AG2 protein</fullName>
    </recommendedName>
</protein>
<dbReference type="EMBL" id="CP002047">
    <property type="protein sequence ID" value="ADI10876.1"/>
    <property type="molecule type" value="Genomic_DNA"/>
</dbReference>
<dbReference type="AlphaFoldDB" id="D7CD29"/>
<dbReference type="eggNOG" id="COG5651">
    <property type="taxonomic scope" value="Bacteria"/>
</dbReference>
<dbReference type="Proteomes" id="UP000000377">
    <property type="component" value="Chromosome"/>
</dbReference>
<reference evidence="2 3" key="1">
    <citation type="journal article" date="2010" name="J. Bacteriol.">
        <title>Genome sequence of the milbemycin-producing bacterium Streptomyces bingchenggensis.</title>
        <authorList>
            <person name="Wang X.J."/>
            <person name="Yan Y.J."/>
            <person name="Zhang B."/>
            <person name="An J."/>
            <person name="Wang J.J."/>
            <person name="Tian J."/>
            <person name="Jiang L."/>
            <person name="Chen Y.H."/>
            <person name="Huang S.X."/>
            <person name="Yin M."/>
            <person name="Zhang J."/>
            <person name="Gao A.L."/>
            <person name="Liu C.X."/>
            <person name="Zhu Z.X."/>
            <person name="Xiang W.S."/>
        </authorList>
    </citation>
    <scope>NUCLEOTIDE SEQUENCE [LARGE SCALE GENOMIC DNA]</scope>
    <source>
        <strain evidence="2 3">BCW-1</strain>
    </source>
</reference>
<organism evidence="2 3">
    <name type="scientific">Streptomyces bingchenggensis (strain BCW-1)</name>
    <dbReference type="NCBI Taxonomy" id="749414"/>
    <lineage>
        <taxon>Bacteria</taxon>
        <taxon>Bacillati</taxon>
        <taxon>Actinomycetota</taxon>
        <taxon>Actinomycetes</taxon>
        <taxon>Kitasatosporales</taxon>
        <taxon>Streptomycetaceae</taxon>
        <taxon>Streptomyces</taxon>
    </lineage>
</organism>
<dbReference type="PATRIC" id="fig|749414.3.peg.7977"/>
<proteinExistence type="predicted"/>
<accession>D7CD29</accession>
<dbReference type="HOGENOM" id="CLU_020583_0_0_11"/>
<evidence type="ECO:0000313" key="3">
    <source>
        <dbReference type="Proteomes" id="UP000000377"/>
    </source>
</evidence>
<keyword evidence="3" id="KW-1185">Reference proteome</keyword>
<feature type="region of interest" description="Disordered" evidence="1">
    <location>
        <begin position="684"/>
        <end position="704"/>
    </location>
</feature>